<dbReference type="Gene3D" id="2.60.40.650">
    <property type="match status" value="1"/>
</dbReference>
<name>A0ABY2K930_9DEIN</name>
<dbReference type="InterPro" id="IPR000572">
    <property type="entry name" value="OxRdtase_Mopterin-bd_dom"/>
</dbReference>
<dbReference type="PANTHER" id="PTHR19372">
    <property type="entry name" value="SULFITE REDUCTASE"/>
    <property type="match status" value="1"/>
</dbReference>
<dbReference type="InterPro" id="IPR036374">
    <property type="entry name" value="OxRdtase_Mopterin-bd_sf"/>
</dbReference>
<sequence length="423" mass="46829">MVNRRRLLKLLGTGSLLGALRPALAQTSAQAEEALPTFTGPGPNPYWNGVNPFVTYPQKLPLLRLTDRPVQLETPRHYFRTAFTPNEAFYVRYHLDEIPNEVDLTKWRLQVEGNVEKPLSLSFQDLVRNFTPVSIAAVNQCSGNSRSRFQPRVPGGQWGNGAMGNALWTGVRLKDLLKAAGVKPGTVQIQFEGLDRGRGPENLGSGRFLKSLDWDDPALDEAIVAYLMNGEPLPMLNGFPVRLVVPGKFATYWLKHLTWIRALTQEDKNFWMATAYRIPDTPNGSTTPEDVAAGKVKTVPIGKVNMPVRSFIVDPDGSYPLVVGLPAKVRGVAFSGHGKIVKVEVSLDGGQTWRQAALGPDYGKYSFRTYEFTWTPTAPGKYTLAVRATDEKGNVQPDTGVWNPGGYLWNKIERQEVVVIAAR</sequence>
<dbReference type="InterPro" id="IPR005066">
    <property type="entry name" value="MoCF_OxRdtse_dimer"/>
</dbReference>
<dbReference type="SUPFAM" id="SSF81296">
    <property type="entry name" value="E set domains"/>
    <property type="match status" value="1"/>
</dbReference>
<evidence type="ECO:0000259" key="7">
    <source>
        <dbReference type="Pfam" id="PF03404"/>
    </source>
</evidence>
<gene>
    <name evidence="8" type="ORF">E0489_02935</name>
</gene>
<keyword evidence="5" id="KW-0732">Signal</keyword>
<accession>A0ABY2K930</accession>
<feature type="chain" id="PRO_5046406653" evidence="5">
    <location>
        <begin position="26"/>
        <end position="423"/>
    </location>
</feature>
<evidence type="ECO:0000259" key="6">
    <source>
        <dbReference type="Pfam" id="PF00174"/>
    </source>
</evidence>
<comment type="cofactor">
    <cofactor evidence="1">
        <name>Mo-molybdopterin</name>
        <dbReference type="ChEBI" id="CHEBI:71302"/>
    </cofactor>
</comment>
<dbReference type="Proteomes" id="UP000297244">
    <property type="component" value="Unassembled WGS sequence"/>
</dbReference>
<dbReference type="PRINTS" id="PR00407">
    <property type="entry name" value="EUMOPTERIN"/>
</dbReference>
<dbReference type="InterPro" id="IPR006311">
    <property type="entry name" value="TAT_signal"/>
</dbReference>
<evidence type="ECO:0000256" key="3">
    <source>
        <dbReference type="ARBA" id="ARBA00022723"/>
    </source>
</evidence>
<dbReference type="EMBL" id="SKBL01000002">
    <property type="protein sequence ID" value="TFU17750.1"/>
    <property type="molecule type" value="Genomic_DNA"/>
</dbReference>
<evidence type="ECO:0000313" key="8">
    <source>
        <dbReference type="EMBL" id="TFU17750.1"/>
    </source>
</evidence>
<keyword evidence="3" id="KW-0479">Metal-binding</keyword>
<dbReference type="PROSITE" id="PS51318">
    <property type="entry name" value="TAT"/>
    <property type="match status" value="1"/>
</dbReference>
<dbReference type="InterPro" id="IPR008335">
    <property type="entry name" value="Mopterin_OxRdtase_euk"/>
</dbReference>
<keyword evidence="2" id="KW-0500">Molybdenum</keyword>
<reference evidence="8 9" key="1">
    <citation type="submission" date="2019-03" db="EMBL/GenBank/DDBJ databases">
        <title>Thermus tengchongensis species for the arsenic transformation mechanism.</title>
        <authorList>
            <person name="Yuan G.C."/>
        </authorList>
    </citation>
    <scope>NUCLEOTIDE SEQUENCE [LARGE SCALE GENOMIC DNA]</scope>
    <source>
        <strain evidence="8 9">15Y</strain>
    </source>
</reference>
<comment type="caution">
    <text evidence="8">The sequence shown here is derived from an EMBL/GenBank/DDBJ whole genome shotgun (WGS) entry which is preliminary data.</text>
</comment>
<feature type="domain" description="Oxidoreductase molybdopterin-binding" evidence="6">
    <location>
        <begin position="98"/>
        <end position="271"/>
    </location>
</feature>
<feature type="domain" description="Moybdenum cofactor oxidoreductase dimerisation" evidence="7">
    <location>
        <begin position="305"/>
        <end position="411"/>
    </location>
</feature>
<evidence type="ECO:0000256" key="5">
    <source>
        <dbReference type="SAM" id="SignalP"/>
    </source>
</evidence>
<keyword evidence="9" id="KW-1185">Reference proteome</keyword>
<dbReference type="SUPFAM" id="SSF56524">
    <property type="entry name" value="Oxidoreductase molybdopterin-binding domain"/>
    <property type="match status" value="1"/>
</dbReference>
<evidence type="ECO:0000256" key="4">
    <source>
        <dbReference type="ARBA" id="ARBA00023002"/>
    </source>
</evidence>
<dbReference type="Pfam" id="PF03404">
    <property type="entry name" value="Mo-co_dimer"/>
    <property type="match status" value="1"/>
</dbReference>
<evidence type="ECO:0000313" key="9">
    <source>
        <dbReference type="Proteomes" id="UP000297244"/>
    </source>
</evidence>
<dbReference type="PANTHER" id="PTHR19372:SF7">
    <property type="entry name" value="SULFITE OXIDASE, MITOCHONDRIAL"/>
    <property type="match status" value="1"/>
</dbReference>
<dbReference type="InterPro" id="IPR014756">
    <property type="entry name" value="Ig_E-set"/>
</dbReference>
<keyword evidence="4" id="KW-0560">Oxidoreductase</keyword>
<organism evidence="8 9">
    <name type="scientific">Thermus tengchongensis</name>
    <dbReference type="NCBI Taxonomy" id="1214928"/>
    <lineage>
        <taxon>Bacteria</taxon>
        <taxon>Thermotogati</taxon>
        <taxon>Deinococcota</taxon>
        <taxon>Deinococci</taxon>
        <taxon>Thermales</taxon>
        <taxon>Thermaceae</taxon>
        <taxon>Thermus</taxon>
    </lineage>
</organism>
<protein>
    <submittedName>
        <fullName evidence="8">Twin-arginine translocation pathway signal protein</fullName>
    </submittedName>
</protein>
<dbReference type="Pfam" id="PF00174">
    <property type="entry name" value="Oxidored_molyb"/>
    <property type="match status" value="1"/>
</dbReference>
<proteinExistence type="predicted"/>
<evidence type="ECO:0000256" key="1">
    <source>
        <dbReference type="ARBA" id="ARBA00001924"/>
    </source>
</evidence>
<dbReference type="Gene3D" id="3.90.420.10">
    <property type="entry name" value="Oxidoreductase, molybdopterin-binding domain"/>
    <property type="match status" value="1"/>
</dbReference>
<evidence type="ECO:0000256" key="2">
    <source>
        <dbReference type="ARBA" id="ARBA00022505"/>
    </source>
</evidence>
<feature type="signal peptide" evidence="5">
    <location>
        <begin position="1"/>
        <end position="25"/>
    </location>
</feature>